<sequence length="94" mass="10675">MQEGWHGAEVRIGGCHLMCRRRHLTTVQNDEDGNFDFEIPPLWNYASSSSGAMNDNDASIFMSSIEDWRNGFRRSDSREGLYLVNILCSMGGEK</sequence>
<comment type="caution">
    <text evidence="1">The sequence shown here is derived from an EMBL/GenBank/DDBJ whole genome shotgun (WGS) entry which is preliminary data.</text>
</comment>
<dbReference type="AlphaFoldDB" id="A0A4Y2MP81"/>
<protein>
    <submittedName>
        <fullName evidence="1">Uncharacterized protein</fullName>
    </submittedName>
</protein>
<accession>A0A4Y2MP81</accession>
<keyword evidence="2" id="KW-1185">Reference proteome</keyword>
<name>A0A4Y2MP81_ARAVE</name>
<evidence type="ECO:0000313" key="1">
    <source>
        <dbReference type="EMBL" id="GBN28352.1"/>
    </source>
</evidence>
<gene>
    <name evidence="1" type="ORF">AVEN_181687_1</name>
</gene>
<dbReference type="Proteomes" id="UP000499080">
    <property type="component" value="Unassembled WGS sequence"/>
</dbReference>
<proteinExistence type="predicted"/>
<reference evidence="1 2" key="1">
    <citation type="journal article" date="2019" name="Sci. Rep.">
        <title>Orb-weaving spider Araneus ventricosus genome elucidates the spidroin gene catalogue.</title>
        <authorList>
            <person name="Kono N."/>
            <person name="Nakamura H."/>
            <person name="Ohtoshi R."/>
            <person name="Moran D.A.P."/>
            <person name="Shinohara A."/>
            <person name="Yoshida Y."/>
            <person name="Fujiwara M."/>
            <person name="Mori M."/>
            <person name="Tomita M."/>
            <person name="Arakawa K."/>
        </authorList>
    </citation>
    <scope>NUCLEOTIDE SEQUENCE [LARGE SCALE GENOMIC DNA]</scope>
</reference>
<evidence type="ECO:0000313" key="2">
    <source>
        <dbReference type="Proteomes" id="UP000499080"/>
    </source>
</evidence>
<dbReference type="EMBL" id="BGPR01007631">
    <property type="protein sequence ID" value="GBN28352.1"/>
    <property type="molecule type" value="Genomic_DNA"/>
</dbReference>
<organism evidence="1 2">
    <name type="scientific">Araneus ventricosus</name>
    <name type="common">Orbweaver spider</name>
    <name type="synonym">Epeira ventricosa</name>
    <dbReference type="NCBI Taxonomy" id="182803"/>
    <lineage>
        <taxon>Eukaryota</taxon>
        <taxon>Metazoa</taxon>
        <taxon>Ecdysozoa</taxon>
        <taxon>Arthropoda</taxon>
        <taxon>Chelicerata</taxon>
        <taxon>Arachnida</taxon>
        <taxon>Araneae</taxon>
        <taxon>Araneomorphae</taxon>
        <taxon>Entelegynae</taxon>
        <taxon>Araneoidea</taxon>
        <taxon>Araneidae</taxon>
        <taxon>Araneus</taxon>
    </lineage>
</organism>